<evidence type="ECO:0008006" key="2">
    <source>
        <dbReference type="Google" id="ProtNLM"/>
    </source>
</evidence>
<name>A0A0F9L5U9_9ZZZZ</name>
<dbReference type="EMBL" id="LAZR01006700">
    <property type="protein sequence ID" value="KKM90224.1"/>
    <property type="molecule type" value="Genomic_DNA"/>
</dbReference>
<dbReference type="AlphaFoldDB" id="A0A0F9L5U9"/>
<comment type="caution">
    <text evidence="1">The sequence shown here is derived from an EMBL/GenBank/DDBJ whole genome shotgun (WGS) entry which is preliminary data.</text>
</comment>
<gene>
    <name evidence="1" type="ORF">LCGC14_1240740</name>
</gene>
<accession>A0A0F9L5U9</accession>
<reference evidence="1" key="1">
    <citation type="journal article" date="2015" name="Nature">
        <title>Complex archaea that bridge the gap between prokaryotes and eukaryotes.</title>
        <authorList>
            <person name="Spang A."/>
            <person name="Saw J.H."/>
            <person name="Jorgensen S.L."/>
            <person name="Zaremba-Niedzwiedzka K."/>
            <person name="Martijn J."/>
            <person name="Lind A.E."/>
            <person name="van Eijk R."/>
            <person name="Schleper C."/>
            <person name="Guy L."/>
            <person name="Ettema T.J."/>
        </authorList>
    </citation>
    <scope>NUCLEOTIDE SEQUENCE</scope>
</reference>
<organism evidence="1">
    <name type="scientific">marine sediment metagenome</name>
    <dbReference type="NCBI Taxonomy" id="412755"/>
    <lineage>
        <taxon>unclassified sequences</taxon>
        <taxon>metagenomes</taxon>
        <taxon>ecological metagenomes</taxon>
    </lineage>
</organism>
<protein>
    <recommendedName>
        <fullName evidence="2">DUF2399 domain-containing protein</fullName>
    </recommendedName>
</protein>
<proteinExistence type="predicted"/>
<sequence>MPKITYRPDIRDRILNRSRQATRTTIEQAEEIIVEYEGKGFVLTLRQLYYQFVSRGFLVNTQASYNRLGFIMTDARLAGLIDWNAIIDRTRNQVANPHWGSPVEILDTCASQFLIDRWGTQKNRVEVWIEKEALVGVIEGTCADLDVPFFSCRGYTSASEMWRMGYERMNRFAKAGQHNIILHLGDHDPSGMDMTNDIIKRLTLFTGKEVDLRRLALNMDQIEEFNPPPNFAKPSDKRYKKYKEEYGENCWELDALEPGYMAGLIEKEVKKIRSEKPWRVATAIQNRMKQKLRNVTSKVERDDRIRQALAEKMRKGDV</sequence>
<evidence type="ECO:0000313" key="1">
    <source>
        <dbReference type="EMBL" id="KKM90224.1"/>
    </source>
</evidence>